<name>A0A2W5BDW8_9CORY</name>
<dbReference type="GO" id="GO:0003677">
    <property type="term" value="F:DNA binding"/>
    <property type="evidence" value="ECO:0007669"/>
    <property type="project" value="InterPro"/>
</dbReference>
<evidence type="ECO:0000313" key="2">
    <source>
        <dbReference type="EMBL" id="PZP03618.1"/>
    </source>
</evidence>
<dbReference type="NCBIfam" id="TIGR01764">
    <property type="entry name" value="excise"/>
    <property type="match status" value="1"/>
</dbReference>
<dbReference type="InterPro" id="IPR038148">
    <property type="entry name" value="Tn1545/Tn916_Xis"/>
</dbReference>
<evidence type="ECO:0000313" key="3">
    <source>
        <dbReference type="Proteomes" id="UP000249451"/>
    </source>
</evidence>
<accession>A0A2W5BDW8</accession>
<dbReference type="EMBL" id="QFNY01000007">
    <property type="protein sequence ID" value="PZP03618.1"/>
    <property type="molecule type" value="Genomic_DNA"/>
</dbReference>
<dbReference type="Proteomes" id="UP000249451">
    <property type="component" value="Unassembled WGS sequence"/>
</dbReference>
<gene>
    <name evidence="2" type="ORF">DI609_00620</name>
</gene>
<protein>
    <recommendedName>
        <fullName evidence="1">Helix-turn-helix domain-containing protein</fullName>
    </recommendedName>
</protein>
<dbReference type="AlphaFoldDB" id="A0A2W5BDW8"/>
<dbReference type="SUPFAM" id="SSF46955">
    <property type="entry name" value="Putative DNA-binding domain"/>
    <property type="match status" value="1"/>
</dbReference>
<sequence>MVPIDAFVVPEVLTVEEAAAAIKVSKMTIYRIIDSGDLPHFRIGRSVRIRRDDFEHYLKAAYID</sequence>
<organism evidence="2 3">
    <name type="scientific">Corynebacterium urealyticum</name>
    <dbReference type="NCBI Taxonomy" id="43771"/>
    <lineage>
        <taxon>Bacteria</taxon>
        <taxon>Bacillati</taxon>
        <taxon>Actinomycetota</taxon>
        <taxon>Actinomycetes</taxon>
        <taxon>Mycobacteriales</taxon>
        <taxon>Corynebacteriaceae</taxon>
        <taxon>Corynebacterium</taxon>
    </lineage>
</organism>
<feature type="domain" description="Helix-turn-helix" evidence="1">
    <location>
        <begin position="12"/>
        <end position="60"/>
    </location>
</feature>
<reference evidence="2 3" key="1">
    <citation type="submission" date="2017-11" db="EMBL/GenBank/DDBJ databases">
        <title>Infants hospitalized years apart are colonized by the same room-sourced microbial strains.</title>
        <authorList>
            <person name="Brooks B."/>
            <person name="Olm M.R."/>
            <person name="Firek B.A."/>
            <person name="Baker R."/>
            <person name="Thomas B.C."/>
            <person name="Morowitz M.J."/>
            <person name="Banfield J.F."/>
        </authorList>
    </citation>
    <scope>NUCLEOTIDE SEQUENCE [LARGE SCALE GENOMIC DNA]</scope>
    <source>
        <strain evidence="2">S2_012_000_R3_87</strain>
    </source>
</reference>
<dbReference type="Gene3D" id="3.90.105.50">
    <property type="match status" value="1"/>
</dbReference>
<dbReference type="InterPro" id="IPR010093">
    <property type="entry name" value="SinI_DNA-bd"/>
</dbReference>
<dbReference type="InterPro" id="IPR041657">
    <property type="entry name" value="HTH_17"/>
</dbReference>
<proteinExistence type="predicted"/>
<dbReference type="Pfam" id="PF12728">
    <property type="entry name" value="HTH_17"/>
    <property type="match status" value="1"/>
</dbReference>
<dbReference type="InterPro" id="IPR009061">
    <property type="entry name" value="DNA-bd_dom_put_sf"/>
</dbReference>
<evidence type="ECO:0000259" key="1">
    <source>
        <dbReference type="Pfam" id="PF12728"/>
    </source>
</evidence>
<comment type="caution">
    <text evidence="2">The sequence shown here is derived from an EMBL/GenBank/DDBJ whole genome shotgun (WGS) entry which is preliminary data.</text>
</comment>